<dbReference type="Proteomes" id="UP000633943">
    <property type="component" value="Unassembled WGS sequence"/>
</dbReference>
<name>A0ABX1NXL3_9RHOO</name>
<dbReference type="RefSeq" id="WP_210147573.1">
    <property type="nucleotide sequence ID" value="NZ_CP059467.1"/>
</dbReference>
<comment type="caution">
    <text evidence="1">The sequence shown here is derived from an EMBL/GenBank/DDBJ whole genome shotgun (WGS) entry which is preliminary data.</text>
</comment>
<evidence type="ECO:0000313" key="1">
    <source>
        <dbReference type="EMBL" id="NMG16280.1"/>
    </source>
</evidence>
<sequence>MRLIVGMPGKRSLLQILRTCSVFMDTDGGTRVKVACRYQQFRGANRILDRLREGATAMVGASTHFLTHGDFAG</sequence>
<proteinExistence type="predicted"/>
<gene>
    <name evidence="1" type="ORF">GPA24_12135</name>
</gene>
<protein>
    <submittedName>
        <fullName evidence="1">Uncharacterized protein</fullName>
    </submittedName>
</protein>
<organism evidence="1 2">
    <name type="scientific">Aromatoleum bremense</name>
    <dbReference type="NCBI Taxonomy" id="76115"/>
    <lineage>
        <taxon>Bacteria</taxon>
        <taxon>Pseudomonadati</taxon>
        <taxon>Pseudomonadota</taxon>
        <taxon>Betaproteobacteria</taxon>
        <taxon>Rhodocyclales</taxon>
        <taxon>Rhodocyclaceae</taxon>
        <taxon>Aromatoleum</taxon>
    </lineage>
</organism>
<reference evidence="1 2" key="1">
    <citation type="submission" date="2019-12" db="EMBL/GenBank/DDBJ databases">
        <title>Comparative genomics gives insights into the taxonomy of the Azoarcus-Aromatoleum group and reveals separate origins of nif in the plant-associated Azoarcus and non-plant-associated Aromatoleum sub-groups.</title>
        <authorList>
            <person name="Lafos M."/>
            <person name="Maluk M."/>
            <person name="Batista M."/>
            <person name="Junghare M."/>
            <person name="Carmona M."/>
            <person name="Faoro H."/>
            <person name="Cruz L.M."/>
            <person name="Battistoni F."/>
            <person name="De Souza E."/>
            <person name="Pedrosa F."/>
            <person name="Chen W.-M."/>
            <person name="Poole P.S."/>
            <person name="Dixon R.A."/>
            <person name="James E.K."/>
        </authorList>
    </citation>
    <scope>NUCLEOTIDE SEQUENCE [LARGE SCALE GENOMIC DNA]</scope>
    <source>
        <strain evidence="1 2">PbN1</strain>
    </source>
</reference>
<keyword evidence="2" id="KW-1185">Reference proteome</keyword>
<evidence type="ECO:0000313" key="2">
    <source>
        <dbReference type="Proteomes" id="UP000633943"/>
    </source>
</evidence>
<dbReference type="EMBL" id="WTVP01000032">
    <property type="protein sequence ID" value="NMG16280.1"/>
    <property type="molecule type" value="Genomic_DNA"/>
</dbReference>
<accession>A0ABX1NXL3</accession>